<protein>
    <submittedName>
        <fullName evidence="2">Uncharacterized protein</fullName>
    </submittedName>
</protein>
<evidence type="ECO:0000313" key="3">
    <source>
        <dbReference type="Proteomes" id="UP000010164"/>
    </source>
</evidence>
<dbReference type="STRING" id="1177179.A11A3_13625"/>
<evidence type="ECO:0000313" key="2">
    <source>
        <dbReference type="EMBL" id="EKF73488.1"/>
    </source>
</evidence>
<proteinExistence type="predicted"/>
<sequence length="68" mass="6799">MATPATQTPNPTPTLPLAGDGVQVLPLNEGELEGVATPAAQTPDPTPTLPLAGEGAQFLPLNEGEPEG</sequence>
<feature type="non-terminal residue" evidence="2">
    <location>
        <position position="68"/>
    </location>
</feature>
<evidence type="ECO:0000256" key="1">
    <source>
        <dbReference type="SAM" id="MobiDB-lite"/>
    </source>
</evidence>
<dbReference type="AlphaFoldDB" id="L0W9R9"/>
<reference evidence="2 3" key="1">
    <citation type="journal article" date="2012" name="J. Bacteriol.">
        <title>Genome Sequence of the Alkane-Degrading Bacterium Alcanivorax hongdengensis Type Strain A-11-3.</title>
        <authorList>
            <person name="Lai Q."/>
            <person name="Shao Z."/>
        </authorList>
    </citation>
    <scope>NUCLEOTIDE SEQUENCE [LARGE SCALE GENOMIC DNA]</scope>
    <source>
        <strain evidence="2 3">A-11-3</strain>
    </source>
</reference>
<organism evidence="2 3">
    <name type="scientific">Alcanivorax hongdengensis A-11-3</name>
    <dbReference type="NCBI Taxonomy" id="1177179"/>
    <lineage>
        <taxon>Bacteria</taxon>
        <taxon>Pseudomonadati</taxon>
        <taxon>Pseudomonadota</taxon>
        <taxon>Gammaproteobacteria</taxon>
        <taxon>Oceanospirillales</taxon>
        <taxon>Alcanivoracaceae</taxon>
        <taxon>Alcanivorax</taxon>
    </lineage>
</organism>
<accession>L0W9R9</accession>
<name>L0W9R9_9GAMM</name>
<feature type="region of interest" description="Disordered" evidence="1">
    <location>
        <begin position="1"/>
        <end position="68"/>
    </location>
</feature>
<dbReference type="Proteomes" id="UP000010164">
    <property type="component" value="Unassembled WGS sequence"/>
</dbReference>
<gene>
    <name evidence="2" type="ORF">A11A3_13625</name>
</gene>
<dbReference type="EMBL" id="AMRJ01000025">
    <property type="protein sequence ID" value="EKF73488.1"/>
    <property type="molecule type" value="Genomic_DNA"/>
</dbReference>
<comment type="caution">
    <text evidence="2">The sequence shown here is derived from an EMBL/GenBank/DDBJ whole genome shotgun (WGS) entry which is preliminary data.</text>
</comment>
<keyword evidence="3" id="KW-1185">Reference proteome</keyword>